<dbReference type="Proteomes" id="UP000244811">
    <property type="component" value="Chromosome 3"/>
</dbReference>
<organism evidence="11 12">
    <name type="scientific">Theileria orientalis</name>
    <dbReference type="NCBI Taxonomy" id="68886"/>
    <lineage>
        <taxon>Eukaryota</taxon>
        <taxon>Sar</taxon>
        <taxon>Alveolata</taxon>
        <taxon>Apicomplexa</taxon>
        <taxon>Aconoidasida</taxon>
        <taxon>Piroplasmida</taxon>
        <taxon>Theileriidae</taxon>
        <taxon>Theileria</taxon>
    </lineage>
</organism>
<evidence type="ECO:0000256" key="5">
    <source>
        <dbReference type="ARBA" id="ARBA00022741"/>
    </source>
</evidence>
<name>A0A976QUM6_THEOR</name>
<dbReference type="InterPro" id="IPR016484">
    <property type="entry name" value="GTPase_Der"/>
</dbReference>
<dbReference type="GO" id="GO:0042254">
    <property type="term" value="P:ribosome biogenesis"/>
    <property type="evidence" value="ECO:0007669"/>
    <property type="project" value="UniProtKB-KW"/>
</dbReference>
<keyword evidence="4 7" id="KW-0677">Repeat</keyword>
<keyword evidence="3" id="KW-0690">Ribosome biogenesis</keyword>
<dbReference type="PRINTS" id="PR00326">
    <property type="entry name" value="GTP1OBG"/>
</dbReference>
<proteinExistence type="inferred from homology"/>
<dbReference type="PANTHER" id="PTHR43834">
    <property type="entry name" value="GTPASE DER"/>
    <property type="match status" value="1"/>
</dbReference>
<dbReference type="InterPro" id="IPR005225">
    <property type="entry name" value="Small_GTP-bd"/>
</dbReference>
<dbReference type="InterPro" id="IPR006073">
    <property type="entry name" value="GTP-bd"/>
</dbReference>
<gene>
    <name evidence="11" type="ORF">MACK_001964</name>
</gene>
<dbReference type="PIRSF" id="PIRSF006485">
    <property type="entry name" value="GTP-binding_EngA"/>
    <property type="match status" value="1"/>
</dbReference>
<feature type="domain" description="G" evidence="9">
    <location>
        <begin position="66"/>
        <end position="185"/>
    </location>
</feature>
<evidence type="ECO:0000313" key="12">
    <source>
        <dbReference type="Proteomes" id="UP000244811"/>
    </source>
</evidence>
<dbReference type="Pfam" id="PF14714">
    <property type="entry name" value="KH_dom-like"/>
    <property type="match status" value="1"/>
</dbReference>
<dbReference type="HAMAP" id="MF_00195">
    <property type="entry name" value="GTPase_Der"/>
    <property type="match status" value="1"/>
</dbReference>
<evidence type="ECO:0000256" key="2">
    <source>
        <dbReference type="ARBA" id="ARBA00020953"/>
    </source>
</evidence>
<sequence length="527" mass="60094">MNVHIRLILFIALIKDANTFRQSSSNIKHNYHGRNKIYLENDHNFDSKQSSTVLADEIPNVNRNIVSIVGRPNVGKSSVFNRITKLFHYGSVVSDVPGTTRDRQYSIADWNGKQFRIIDTGGYDDEQMYSDEIREHIDMAIRESSAIIFVVDGIEGLTTKDIELRDYLFRHKKKRDFKILLCVNKCESYRRGDMLAQDFWKLGLGQPYPVSALHGSGLAELLDKFCTRRNSGRLADCCFIHRKVCRSIFTTVRPNSGKSSLLNKLVGKNRCIVSPEEGTTQDSTKVLITHDGTKMSLIDTAGMKLLTKDRRSYLSQKSSLKSIRQSDVCLLVIDSSWGISKNDVRMAEEIKQENKAAIIVCNKWDLVTKNPSIYANVTGYIRDKINSLRYAEITMTSAKSGQRVEGIFDLVQKVYKNYCANLPTNLINQTIKEAMFNRSLPVTHGKRLNIYYATQVHSKPPGFALFCNDSLLITDDYKQYLEEFLRNSFNLTGTPIMLYPRSRRRRDIVDDLPAVKSPSTSNNMFIL</sequence>
<evidence type="ECO:0000256" key="7">
    <source>
        <dbReference type="RuleBase" id="RU004481"/>
    </source>
</evidence>
<dbReference type="InterPro" id="IPR027417">
    <property type="entry name" value="P-loop_NTPase"/>
</dbReference>
<feature type="signal peptide" evidence="8">
    <location>
        <begin position="1"/>
        <end position="19"/>
    </location>
</feature>
<dbReference type="InterPro" id="IPR032859">
    <property type="entry name" value="KH_dom-like"/>
</dbReference>
<dbReference type="Gene3D" id="3.40.50.300">
    <property type="entry name" value="P-loop containing nucleotide triphosphate hydrolases"/>
    <property type="match status" value="2"/>
</dbReference>
<keyword evidence="5 7" id="KW-0547">Nucleotide-binding</keyword>
<protein>
    <recommendedName>
        <fullName evidence="2 7">GTPase Der</fullName>
    </recommendedName>
</protein>
<feature type="domain" description="GTPase Der C-terminal KH-domain-like" evidence="10">
    <location>
        <begin position="422"/>
        <end position="500"/>
    </location>
</feature>
<dbReference type="Pfam" id="PF01926">
    <property type="entry name" value="MMR_HSR1"/>
    <property type="match status" value="2"/>
</dbReference>
<dbReference type="PANTHER" id="PTHR43834:SF2">
    <property type="entry name" value="GTPASE DER"/>
    <property type="match status" value="1"/>
</dbReference>
<evidence type="ECO:0000256" key="1">
    <source>
        <dbReference type="ARBA" id="ARBA00008279"/>
    </source>
</evidence>
<keyword evidence="6 7" id="KW-0342">GTP-binding</keyword>
<dbReference type="CDD" id="cd01895">
    <property type="entry name" value="EngA2"/>
    <property type="match status" value="1"/>
</dbReference>
<evidence type="ECO:0000259" key="9">
    <source>
        <dbReference type="Pfam" id="PF01926"/>
    </source>
</evidence>
<dbReference type="InterPro" id="IPR015946">
    <property type="entry name" value="KH_dom-like_a/b"/>
</dbReference>
<feature type="chain" id="PRO_5038099731" description="GTPase Der" evidence="8">
    <location>
        <begin position="20"/>
        <end position="527"/>
    </location>
</feature>
<dbReference type="Gene3D" id="3.30.300.20">
    <property type="match status" value="1"/>
</dbReference>
<dbReference type="NCBIfam" id="TIGR03594">
    <property type="entry name" value="GTPase_EngA"/>
    <property type="match status" value="1"/>
</dbReference>
<evidence type="ECO:0000256" key="3">
    <source>
        <dbReference type="ARBA" id="ARBA00022517"/>
    </source>
</evidence>
<dbReference type="SUPFAM" id="SSF52540">
    <property type="entry name" value="P-loop containing nucleoside triphosphate hydrolases"/>
    <property type="match status" value="2"/>
</dbReference>
<dbReference type="NCBIfam" id="TIGR00231">
    <property type="entry name" value="small_GTP"/>
    <property type="match status" value="2"/>
</dbReference>
<feature type="domain" description="G" evidence="9">
    <location>
        <begin position="253"/>
        <end position="363"/>
    </location>
</feature>
<evidence type="ECO:0000256" key="4">
    <source>
        <dbReference type="ARBA" id="ARBA00022737"/>
    </source>
</evidence>
<evidence type="ECO:0000256" key="8">
    <source>
        <dbReference type="SAM" id="SignalP"/>
    </source>
</evidence>
<evidence type="ECO:0000259" key="10">
    <source>
        <dbReference type="Pfam" id="PF14714"/>
    </source>
</evidence>
<dbReference type="GO" id="GO:0005525">
    <property type="term" value="F:GTP binding"/>
    <property type="evidence" value="ECO:0007669"/>
    <property type="project" value="UniProtKB-KW"/>
</dbReference>
<accession>A0A976QUM6</accession>
<dbReference type="EMBL" id="CP056070">
    <property type="protein sequence ID" value="UKK01151.2"/>
    <property type="molecule type" value="Genomic_DNA"/>
</dbReference>
<evidence type="ECO:0000256" key="6">
    <source>
        <dbReference type="ARBA" id="ARBA00023134"/>
    </source>
</evidence>
<comment type="similarity">
    <text evidence="1 7">Belongs to the TRAFAC class TrmE-Era-EngA-EngB-Septin-like GTPase superfamily. EngA (Der) GTPase family.</text>
</comment>
<dbReference type="AlphaFoldDB" id="A0A976QUM6"/>
<dbReference type="FunFam" id="3.30.300.20:FF:000004">
    <property type="entry name" value="GTPase Der"/>
    <property type="match status" value="1"/>
</dbReference>
<reference evidence="11" key="1">
    <citation type="submission" date="2022-07" db="EMBL/GenBank/DDBJ databases">
        <title>Evaluation of T. orientalis genome assembly methods using nanopore sequencing and analysis of variation between genomes.</title>
        <authorList>
            <person name="Yam J."/>
            <person name="Micallef M.L."/>
            <person name="Liu M."/>
            <person name="Djordjevic S.P."/>
            <person name="Bogema D.R."/>
            <person name="Jenkins C."/>
        </authorList>
    </citation>
    <scope>NUCLEOTIDE SEQUENCE</scope>
    <source>
        <strain evidence="11">Goon Nure</strain>
    </source>
</reference>
<keyword evidence="8" id="KW-0732">Signal</keyword>
<dbReference type="CDD" id="cd01894">
    <property type="entry name" value="EngA1"/>
    <property type="match status" value="1"/>
</dbReference>
<evidence type="ECO:0000313" key="11">
    <source>
        <dbReference type="EMBL" id="UKK01151.2"/>
    </source>
</evidence>
<comment type="function">
    <text evidence="7">GTPase that plays an essential role in the late steps of ribosome biogenesis.</text>
</comment>